<dbReference type="EMBL" id="CAJVPP010020910">
    <property type="protein sequence ID" value="CAG8741617.1"/>
    <property type="molecule type" value="Genomic_DNA"/>
</dbReference>
<reference evidence="1" key="1">
    <citation type="submission" date="2021-06" db="EMBL/GenBank/DDBJ databases">
        <authorList>
            <person name="Kallberg Y."/>
            <person name="Tangrot J."/>
            <person name="Rosling A."/>
        </authorList>
    </citation>
    <scope>NUCLEOTIDE SEQUENCE</scope>
    <source>
        <strain evidence="1">87-6 pot B 2015</strain>
    </source>
</reference>
<feature type="non-terminal residue" evidence="1">
    <location>
        <position position="1"/>
    </location>
</feature>
<sequence>QQQIADYFNQQNQNLHIDYSIVFKILGKKAKWLAITSTPASSKTF</sequence>
<accession>A0A9N9INP1</accession>
<dbReference type="AlphaFoldDB" id="A0A9N9INP1"/>
<feature type="non-terminal residue" evidence="1">
    <location>
        <position position="45"/>
    </location>
</feature>
<evidence type="ECO:0000313" key="2">
    <source>
        <dbReference type="Proteomes" id="UP000789375"/>
    </source>
</evidence>
<protein>
    <submittedName>
        <fullName evidence="1">8506_t:CDS:1</fullName>
    </submittedName>
</protein>
<proteinExistence type="predicted"/>
<name>A0A9N9INP1_FUNMO</name>
<evidence type="ECO:0000313" key="1">
    <source>
        <dbReference type="EMBL" id="CAG8741617.1"/>
    </source>
</evidence>
<dbReference type="Proteomes" id="UP000789375">
    <property type="component" value="Unassembled WGS sequence"/>
</dbReference>
<organism evidence="1 2">
    <name type="scientific">Funneliformis mosseae</name>
    <name type="common">Endomycorrhizal fungus</name>
    <name type="synonym">Glomus mosseae</name>
    <dbReference type="NCBI Taxonomy" id="27381"/>
    <lineage>
        <taxon>Eukaryota</taxon>
        <taxon>Fungi</taxon>
        <taxon>Fungi incertae sedis</taxon>
        <taxon>Mucoromycota</taxon>
        <taxon>Glomeromycotina</taxon>
        <taxon>Glomeromycetes</taxon>
        <taxon>Glomerales</taxon>
        <taxon>Glomeraceae</taxon>
        <taxon>Funneliformis</taxon>
    </lineage>
</organism>
<comment type="caution">
    <text evidence="1">The sequence shown here is derived from an EMBL/GenBank/DDBJ whole genome shotgun (WGS) entry which is preliminary data.</text>
</comment>
<keyword evidence="2" id="KW-1185">Reference proteome</keyword>
<gene>
    <name evidence="1" type="ORF">FMOSSE_LOCUS16188</name>
</gene>